<evidence type="ECO:0000256" key="2">
    <source>
        <dbReference type="ARBA" id="ARBA00009784"/>
    </source>
</evidence>
<evidence type="ECO:0000256" key="1">
    <source>
        <dbReference type="ARBA" id="ARBA00004429"/>
    </source>
</evidence>
<comment type="similarity">
    <text evidence="2 8">Belongs to the UPF0056 (MarC) family.</text>
</comment>
<gene>
    <name evidence="9" type="ORF">HV331_25415</name>
</gene>
<dbReference type="Pfam" id="PF01914">
    <property type="entry name" value="MarC"/>
    <property type="match status" value="1"/>
</dbReference>
<keyword evidence="4" id="KW-0997">Cell inner membrane</keyword>
<evidence type="ECO:0000313" key="10">
    <source>
        <dbReference type="Proteomes" id="UP000514462"/>
    </source>
</evidence>
<dbReference type="NCBIfam" id="TIGR00427">
    <property type="entry name" value="NAAT family transporter"/>
    <property type="match status" value="1"/>
</dbReference>
<feature type="transmembrane region" description="Helical" evidence="8">
    <location>
        <begin position="116"/>
        <end position="139"/>
    </location>
</feature>
<protein>
    <recommendedName>
        <fullName evidence="8">UPF0056 membrane protein</fullName>
    </recommendedName>
</protein>
<proteinExistence type="inferred from homology"/>
<dbReference type="PANTHER" id="PTHR33508">
    <property type="entry name" value="UPF0056 MEMBRANE PROTEIN YHCE"/>
    <property type="match status" value="1"/>
</dbReference>
<evidence type="ECO:0000256" key="4">
    <source>
        <dbReference type="ARBA" id="ARBA00022519"/>
    </source>
</evidence>
<dbReference type="GO" id="GO:0005886">
    <property type="term" value="C:plasma membrane"/>
    <property type="evidence" value="ECO:0007669"/>
    <property type="project" value="UniProtKB-SubCell"/>
</dbReference>
<dbReference type="EMBL" id="CP055905">
    <property type="protein sequence ID" value="QMR42863.1"/>
    <property type="molecule type" value="Genomic_DNA"/>
</dbReference>
<geneLocation type="plasmid" evidence="10">
    <name>prhbstw-00938_2</name>
</geneLocation>
<sequence length="219" mass="23090">MIELIKATGLGLVIILPLANPLTAVVLYLCATEKMSESVRRSQSLLAAVYVFLIMSVAYYGGQIIISAFGISLPGLRIAGGLIVMIIGFSMLFPAKNTSIPNADIGMGKASHGGNIAFVPLAMPGTAGPGTIAMIISAASTVRHSTNFSEWVLMLAPVLVFIIIALLLWLSLRGAGLIMRIIGSEGIDAISRLMGFLLACMGVQFIINGILELSRVYHG</sequence>
<keyword evidence="9" id="KW-0614">Plasmid</keyword>
<evidence type="ECO:0000256" key="7">
    <source>
        <dbReference type="ARBA" id="ARBA00023136"/>
    </source>
</evidence>
<organism evidence="9 10">
    <name type="scientific">Klebsiella aerogenes</name>
    <name type="common">Enterobacter aerogenes</name>
    <dbReference type="NCBI Taxonomy" id="548"/>
    <lineage>
        <taxon>Bacteria</taxon>
        <taxon>Pseudomonadati</taxon>
        <taxon>Pseudomonadota</taxon>
        <taxon>Gammaproteobacteria</taxon>
        <taxon>Enterobacterales</taxon>
        <taxon>Enterobacteriaceae</taxon>
        <taxon>Klebsiella/Raoultella group</taxon>
        <taxon>Klebsiella</taxon>
    </lineage>
</organism>
<keyword evidence="5 8" id="KW-0812">Transmembrane</keyword>
<keyword evidence="3" id="KW-1003">Cell membrane</keyword>
<dbReference type="Proteomes" id="UP000514462">
    <property type="component" value="Plasmid pRHBSTW-00938_2"/>
</dbReference>
<feature type="transmembrane region" description="Helical" evidence="8">
    <location>
        <begin position="75"/>
        <end position="95"/>
    </location>
</feature>
<dbReference type="PANTHER" id="PTHR33508:SF2">
    <property type="entry name" value="UPF0056 INNER MEMBRANE PROTEIN MARC"/>
    <property type="match status" value="1"/>
</dbReference>
<feature type="transmembrane region" description="Helical" evidence="8">
    <location>
        <begin position="44"/>
        <end position="69"/>
    </location>
</feature>
<feature type="transmembrane region" description="Helical" evidence="8">
    <location>
        <begin position="193"/>
        <end position="211"/>
    </location>
</feature>
<evidence type="ECO:0000256" key="6">
    <source>
        <dbReference type="ARBA" id="ARBA00022989"/>
    </source>
</evidence>
<accession>A0AAP9R1Y4</accession>
<dbReference type="RefSeq" id="WP_182015636.1">
    <property type="nucleotide sequence ID" value="NZ_CP055905.1"/>
</dbReference>
<reference evidence="10" key="1">
    <citation type="submission" date="2020-06" db="EMBL/GenBank/DDBJ databases">
        <title>REHAB project genomes.</title>
        <authorList>
            <person name="Shaw L.P."/>
        </authorList>
    </citation>
    <scope>NUCLEOTIDE SEQUENCE [LARGE SCALE GENOMIC DNA]</scope>
    <source>
        <strain evidence="10">RHBSTW-00938</strain>
        <plasmid evidence="10">prhbstw-00938_2</plasmid>
    </source>
</reference>
<feature type="transmembrane region" description="Helical" evidence="8">
    <location>
        <begin position="12"/>
        <end position="32"/>
    </location>
</feature>
<keyword evidence="7 8" id="KW-0472">Membrane</keyword>
<name>A0AAP9R1Y4_KLEAE</name>
<feature type="transmembrane region" description="Helical" evidence="8">
    <location>
        <begin position="151"/>
        <end position="172"/>
    </location>
</feature>
<dbReference type="AlphaFoldDB" id="A0AAP9R1Y4"/>
<dbReference type="InterPro" id="IPR002771">
    <property type="entry name" value="Multi_antbiot-R_MarC"/>
</dbReference>
<keyword evidence="6 8" id="KW-1133">Transmembrane helix</keyword>
<evidence type="ECO:0000313" key="9">
    <source>
        <dbReference type="EMBL" id="QMR42863.1"/>
    </source>
</evidence>
<evidence type="ECO:0000256" key="8">
    <source>
        <dbReference type="RuleBase" id="RU362048"/>
    </source>
</evidence>
<comment type="subcellular location">
    <subcellularLocation>
        <location evidence="1">Cell inner membrane</location>
        <topology evidence="1">Multi-pass membrane protein</topology>
    </subcellularLocation>
    <subcellularLocation>
        <location evidence="8">Cell membrane</location>
        <topology evidence="8">Multi-pass membrane protein</topology>
    </subcellularLocation>
</comment>
<evidence type="ECO:0000256" key="5">
    <source>
        <dbReference type="ARBA" id="ARBA00022692"/>
    </source>
</evidence>
<dbReference type="NCBIfam" id="NF008228">
    <property type="entry name" value="PRK10995.1"/>
    <property type="match status" value="1"/>
</dbReference>
<evidence type="ECO:0000256" key="3">
    <source>
        <dbReference type="ARBA" id="ARBA00022475"/>
    </source>
</evidence>